<comment type="subcellular location">
    <subcellularLocation>
        <location evidence="1">Cell membrane</location>
        <topology evidence="1">Multi-pass membrane protein</topology>
    </subcellularLocation>
</comment>
<dbReference type="PANTHER" id="PTHR33406:SF12">
    <property type="entry name" value="BLR2997 PROTEIN"/>
    <property type="match status" value="1"/>
</dbReference>
<feature type="transmembrane region" description="Helical" evidence="6">
    <location>
        <begin position="593"/>
        <end position="611"/>
    </location>
</feature>
<evidence type="ECO:0000313" key="8">
    <source>
        <dbReference type="EMBL" id="QDS95627.1"/>
    </source>
</evidence>
<dbReference type="GO" id="GO:0005886">
    <property type="term" value="C:plasma membrane"/>
    <property type="evidence" value="ECO:0007669"/>
    <property type="project" value="UniProtKB-SubCell"/>
</dbReference>
<feature type="transmembrane region" description="Helical" evidence="6">
    <location>
        <begin position="248"/>
        <end position="270"/>
    </location>
</feature>
<proteinExistence type="predicted"/>
<evidence type="ECO:0000313" key="9">
    <source>
        <dbReference type="Proteomes" id="UP000320672"/>
    </source>
</evidence>
<dbReference type="PROSITE" id="PS50156">
    <property type="entry name" value="SSD"/>
    <property type="match status" value="1"/>
</dbReference>
<dbReference type="KEGG" id="rml:FF011L_44250"/>
<evidence type="ECO:0000256" key="3">
    <source>
        <dbReference type="ARBA" id="ARBA00022692"/>
    </source>
</evidence>
<feature type="transmembrane region" description="Helical" evidence="6">
    <location>
        <begin position="291"/>
        <end position="312"/>
    </location>
</feature>
<reference evidence="8 9" key="1">
    <citation type="submission" date="2019-02" db="EMBL/GenBank/DDBJ databases">
        <title>Deep-cultivation of Planctomycetes and their phenomic and genomic characterization uncovers novel biology.</title>
        <authorList>
            <person name="Wiegand S."/>
            <person name="Jogler M."/>
            <person name="Boedeker C."/>
            <person name="Pinto D."/>
            <person name="Vollmers J."/>
            <person name="Rivas-Marin E."/>
            <person name="Kohn T."/>
            <person name="Peeters S.H."/>
            <person name="Heuer A."/>
            <person name="Rast P."/>
            <person name="Oberbeckmann S."/>
            <person name="Bunk B."/>
            <person name="Jeske O."/>
            <person name="Meyerdierks A."/>
            <person name="Storesund J.E."/>
            <person name="Kallscheuer N."/>
            <person name="Luecker S."/>
            <person name="Lage O.M."/>
            <person name="Pohl T."/>
            <person name="Merkel B.J."/>
            <person name="Hornburger P."/>
            <person name="Mueller R.-W."/>
            <person name="Bruemmer F."/>
            <person name="Labrenz M."/>
            <person name="Spormann A.M."/>
            <person name="Op den Camp H."/>
            <person name="Overmann J."/>
            <person name="Amann R."/>
            <person name="Jetten M.S.M."/>
            <person name="Mascher T."/>
            <person name="Medema M.H."/>
            <person name="Devos D.P."/>
            <person name="Kaster A.-K."/>
            <person name="Ovreas L."/>
            <person name="Rohde M."/>
            <person name="Galperin M.Y."/>
            <person name="Jogler C."/>
        </authorList>
    </citation>
    <scope>NUCLEOTIDE SEQUENCE [LARGE SCALE GENOMIC DNA]</scope>
    <source>
        <strain evidence="8 9">FF011L</strain>
    </source>
</reference>
<feature type="transmembrane region" description="Helical" evidence="6">
    <location>
        <begin position="324"/>
        <end position="347"/>
    </location>
</feature>
<protein>
    <submittedName>
        <fullName evidence="8">MMPL family protein</fullName>
    </submittedName>
</protein>
<dbReference type="InterPro" id="IPR004869">
    <property type="entry name" value="MMPL_dom"/>
</dbReference>
<dbReference type="RefSeq" id="WP_145353878.1">
    <property type="nucleotide sequence ID" value="NZ_CP036262.1"/>
</dbReference>
<evidence type="ECO:0000256" key="4">
    <source>
        <dbReference type="ARBA" id="ARBA00022989"/>
    </source>
</evidence>
<feature type="transmembrane region" description="Helical" evidence="6">
    <location>
        <begin position="649"/>
        <end position="668"/>
    </location>
</feature>
<dbReference type="OrthoDB" id="2112773at2"/>
<dbReference type="Pfam" id="PF03176">
    <property type="entry name" value="MMPL"/>
    <property type="match status" value="2"/>
</dbReference>
<keyword evidence="3 6" id="KW-0812">Transmembrane</keyword>
<dbReference type="SUPFAM" id="SSF82866">
    <property type="entry name" value="Multidrug efflux transporter AcrB transmembrane domain"/>
    <property type="match status" value="2"/>
</dbReference>
<feature type="transmembrane region" description="Helical" evidence="6">
    <location>
        <begin position="689"/>
        <end position="709"/>
    </location>
</feature>
<keyword evidence="5 6" id="KW-0472">Membrane</keyword>
<evidence type="ECO:0000259" key="7">
    <source>
        <dbReference type="PROSITE" id="PS50156"/>
    </source>
</evidence>
<dbReference type="Proteomes" id="UP000320672">
    <property type="component" value="Chromosome"/>
</dbReference>
<gene>
    <name evidence="8" type="ORF">FF011L_44250</name>
</gene>
<name>A0A517MLI9_9BACT</name>
<feature type="transmembrane region" description="Helical" evidence="6">
    <location>
        <begin position="618"/>
        <end position="637"/>
    </location>
</feature>
<evidence type="ECO:0000256" key="5">
    <source>
        <dbReference type="ARBA" id="ARBA00023136"/>
    </source>
</evidence>
<evidence type="ECO:0000256" key="2">
    <source>
        <dbReference type="ARBA" id="ARBA00022475"/>
    </source>
</evidence>
<feature type="domain" description="SSD" evidence="7">
    <location>
        <begin position="234"/>
        <end position="346"/>
    </location>
</feature>
<evidence type="ECO:0000256" key="1">
    <source>
        <dbReference type="ARBA" id="ARBA00004651"/>
    </source>
</evidence>
<keyword evidence="2" id="KW-1003">Cell membrane</keyword>
<organism evidence="8 9">
    <name type="scientific">Roseimaritima multifibrata</name>
    <dbReference type="NCBI Taxonomy" id="1930274"/>
    <lineage>
        <taxon>Bacteria</taxon>
        <taxon>Pseudomonadati</taxon>
        <taxon>Planctomycetota</taxon>
        <taxon>Planctomycetia</taxon>
        <taxon>Pirellulales</taxon>
        <taxon>Pirellulaceae</taxon>
        <taxon>Roseimaritima</taxon>
    </lineage>
</organism>
<dbReference type="PANTHER" id="PTHR33406">
    <property type="entry name" value="MEMBRANE PROTEIN MJ1562-RELATED"/>
    <property type="match status" value="1"/>
</dbReference>
<sequence length="755" mass="82555">MAAKSSHLQSLVSKIGITILAALLPLFVIALGRIESSTASIENWLPSGGEEQVRYAKFLKQFHTDVFVAVSWEDCRLNDGRLTDFADQLQAKVDSDPQLAIRRIITSAEVVTQMTEGPAKLSRRSTLLRLRGVFVGPDEQALAIIYLKDCTTDEQQHVVQTVIDTAMQATGLERDELRIGGNAYEAVYIDETSARSIKYFVIPSSLAAILVAYLCIRNLQLTLIVLAIASYCQVSGVAFIYFCGGQLNAILSVLPTMLFMLTVSAAIHLINYYQKAGGAQNPRASIEAIKVAWVPCILASTTTAIGFFSLMISDLKPVSDFGFFASLGLLWSTAVLFISFPALVSLLDKSPAIADTDSNPQPTAANTTGERFTQFGRFLSEQIIRHAKPICWAGALVFIVSLLGMSHLRSSVKLESMFEEKSEIIQNYEWIEKHIGPLISVEVLLHFPDDDDTDPIQRAERVWKIHQAILSVEEVGGVYSALSFLPSIPPAGGLRNTMRRTAMRETLESTIPVLVQEGVIARDASGEHWRVTAKVPAVHALDYGDLTDKVSEVVFAMAERTFPKEKKQITITGLSPVLHEAQKLLLSDLTKSFLLALTIITPIMIFALGNIREGLISMVPNVAPAVIVFGALGWLGIDLDIACVLTASVAMGIAVDDTLHFITWFARGQQRGLNLTEAIEFTFARCTKAMLQTTLICASAMLVFAPVEFIPTRKFALLMVAMLVAAIVGDLLLLPALLVSGTKRWRKLPPTEGNS</sequence>
<dbReference type="EMBL" id="CP036262">
    <property type="protein sequence ID" value="QDS95627.1"/>
    <property type="molecule type" value="Genomic_DNA"/>
</dbReference>
<dbReference type="InterPro" id="IPR050545">
    <property type="entry name" value="Mycobact_MmpL"/>
</dbReference>
<feature type="transmembrane region" description="Helical" evidence="6">
    <location>
        <begin position="12"/>
        <end position="32"/>
    </location>
</feature>
<dbReference type="AlphaFoldDB" id="A0A517MLI9"/>
<evidence type="ECO:0000256" key="6">
    <source>
        <dbReference type="SAM" id="Phobius"/>
    </source>
</evidence>
<feature type="transmembrane region" description="Helical" evidence="6">
    <location>
        <begin position="715"/>
        <end position="739"/>
    </location>
</feature>
<keyword evidence="4 6" id="KW-1133">Transmembrane helix</keyword>
<keyword evidence="9" id="KW-1185">Reference proteome</keyword>
<dbReference type="InterPro" id="IPR000731">
    <property type="entry name" value="SSD"/>
</dbReference>
<feature type="transmembrane region" description="Helical" evidence="6">
    <location>
        <begin position="223"/>
        <end position="242"/>
    </location>
</feature>
<dbReference type="Gene3D" id="1.20.1640.10">
    <property type="entry name" value="Multidrug efflux transporter AcrB transmembrane domain"/>
    <property type="match status" value="2"/>
</dbReference>
<accession>A0A517MLI9</accession>